<dbReference type="EMBL" id="CP024785">
    <property type="protein sequence ID" value="AUB34767.1"/>
    <property type="molecule type" value="Genomic_DNA"/>
</dbReference>
<organism evidence="1 2">
    <name type="scientific">Nostoc flagelliforme CCNUN1</name>
    <dbReference type="NCBI Taxonomy" id="2038116"/>
    <lineage>
        <taxon>Bacteria</taxon>
        <taxon>Bacillati</taxon>
        <taxon>Cyanobacteriota</taxon>
        <taxon>Cyanophyceae</taxon>
        <taxon>Nostocales</taxon>
        <taxon>Nostocaceae</taxon>
        <taxon>Nostoc</taxon>
    </lineage>
</organism>
<dbReference type="AlphaFoldDB" id="A0A2K8SH63"/>
<accession>A0A2K8SH63</accession>
<keyword evidence="2" id="KW-1185">Reference proteome</keyword>
<dbReference type="Proteomes" id="UP000232003">
    <property type="component" value="Chromosome"/>
</dbReference>
<evidence type="ECO:0000313" key="1">
    <source>
        <dbReference type="EMBL" id="AUB34767.1"/>
    </source>
</evidence>
<dbReference type="KEGG" id="nfl:COO91_00598"/>
<proteinExistence type="predicted"/>
<name>A0A2K8SH63_9NOSO</name>
<evidence type="ECO:0000313" key="2">
    <source>
        <dbReference type="Proteomes" id="UP000232003"/>
    </source>
</evidence>
<reference evidence="1 2" key="1">
    <citation type="submission" date="2017-11" db="EMBL/GenBank/DDBJ databases">
        <title>Complete genome of a free-living desiccation-tolerant cyanobacterium and its photosynthetic adaptation to extreme terrestrial habitat.</title>
        <authorList>
            <person name="Shang J."/>
        </authorList>
    </citation>
    <scope>NUCLEOTIDE SEQUENCE [LARGE SCALE GENOMIC DNA]</scope>
    <source>
        <strain evidence="1 2">CCNUN1</strain>
    </source>
</reference>
<protein>
    <submittedName>
        <fullName evidence="1">Uncharacterized protein</fullName>
    </submittedName>
</protein>
<gene>
    <name evidence="1" type="ORF">COO91_00598</name>
</gene>
<sequence length="43" mass="4527">MILIELLPPLIPLIKGETGNPVPSPIHRGATAVLGFPQVEQVA</sequence>